<dbReference type="OrthoDB" id="11885at2157"/>
<dbReference type="Proteomes" id="UP000000792">
    <property type="component" value="Chromosome"/>
</dbReference>
<evidence type="ECO:0000313" key="2">
    <source>
        <dbReference type="Proteomes" id="UP000000792"/>
    </source>
</evidence>
<dbReference type="RefSeq" id="WP_012215780.1">
    <property type="nucleotide sequence ID" value="NC_010085.1"/>
</dbReference>
<dbReference type="STRING" id="436308.Nmar_1397"/>
<dbReference type="eggNOG" id="arCOG10583">
    <property type="taxonomic scope" value="Archaea"/>
</dbReference>
<name>A9A3N1_NITMS</name>
<reference evidence="1 2" key="1">
    <citation type="journal article" date="2010" name="Proc. Natl. Acad. Sci. U.S.A.">
        <title>Nitrosopumilus maritimus genome reveals unique mechanisms for nitrification and autotrophy in globally distributed marine crenarchaea.</title>
        <authorList>
            <person name="Walker C.B."/>
            <person name="de la Torre J.R."/>
            <person name="Klotz M.G."/>
            <person name="Urakawa H."/>
            <person name="Pinel N."/>
            <person name="Arp D.J."/>
            <person name="Brochier-Armanet C."/>
            <person name="Chain P.S."/>
            <person name="Chan P.P."/>
            <person name="Gollabgir A."/>
            <person name="Hemp J."/>
            <person name="Hugler M."/>
            <person name="Karr E.A."/>
            <person name="Konneke M."/>
            <person name="Shin M."/>
            <person name="Lawton T.J."/>
            <person name="Lowe T."/>
            <person name="Martens-Habbena W."/>
            <person name="Sayavedra-Soto L.A."/>
            <person name="Lang D."/>
            <person name="Sievert S.M."/>
            <person name="Rosenzweig A.C."/>
            <person name="Manning G."/>
            <person name="Stahl D.A."/>
        </authorList>
    </citation>
    <scope>NUCLEOTIDE SEQUENCE [LARGE SCALE GENOMIC DNA]</scope>
    <source>
        <strain evidence="1 2">SCM1</strain>
    </source>
</reference>
<dbReference type="EMBL" id="CP000866">
    <property type="protein sequence ID" value="ABX13293.1"/>
    <property type="molecule type" value="Genomic_DNA"/>
</dbReference>
<proteinExistence type="predicted"/>
<dbReference type="InParanoid" id="A9A3N1"/>
<organism evidence="1 2">
    <name type="scientific">Nitrosopumilus maritimus (strain SCM1)</name>
    <dbReference type="NCBI Taxonomy" id="436308"/>
    <lineage>
        <taxon>Archaea</taxon>
        <taxon>Nitrososphaerota</taxon>
        <taxon>Nitrososphaeria</taxon>
        <taxon>Nitrosopumilales</taxon>
        <taxon>Nitrosopumilaceae</taxon>
        <taxon>Nitrosopumilus</taxon>
    </lineage>
</organism>
<evidence type="ECO:0000313" key="1">
    <source>
        <dbReference type="EMBL" id="ABX13293.1"/>
    </source>
</evidence>
<gene>
    <name evidence="1" type="ordered locus">Nmar_1397</name>
</gene>
<dbReference type="AlphaFoldDB" id="A9A3N1"/>
<dbReference type="GeneID" id="5773458"/>
<dbReference type="HOGENOM" id="CLU_1830502_0_0_2"/>
<accession>A9A3N1</accession>
<keyword evidence="2" id="KW-1185">Reference proteome</keyword>
<dbReference type="EnsemblBacteria" id="ABX13293">
    <property type="protein sequence ID" value="ABX13293"/>
    <property type="gene ID" value="Nmar_1397"/>
</dbReference>
<dbReference type="KEGG" id="nmr:Nmar_1397"/>
<protein>
    <submittedName>
        <fullName evidence="1">Uncharacterized protein</fullName>
    </submittedName>
</protein>
<sequence length="158" mass="16909">MASKRIFVVFVLPVIFSIAFGSAVMGDILQEPGRELNMMPSAPTVGGSHGSGVSAHSSDIEIIGLSKSYSTSEPVAIFVQVSDSHFDCGDLYITIYSGEDVITQGGFLEQCFAEKNALIPIGDKFSEVIDTAGSYKIVAQMISKDLKNISTSEEFTVK</sequence>